<dbReference type="Gene3D" id="3.40.50.720">
    <property type="entry name" value="NAD(P)-binding Rossmann-like Domain"/>
    <property type="match status" value="1"/>
</dbReference>
<evidence type="ECO:0008006" key="3">
    <source>
        <dbReference type="Google" id="ProtNLM"/>
    </source>
</evidence>
<protein>
    <recommendedName>
        <fullName evidence="3">Bacteriocin biosynthesis cyclodehydratase domain-containing protein</fullName>
    </recommendedName>
</protein>
<accession>A0A1L7CEE4</accession>
<sequence length="298" mass="30448">MVVRDAFSVQFGVDAASAGVLLLRQGEDAAGVCRVLRAARQPVGLTALADGLCGCGVPRHRARVMIADLLCAGVLVDWFADPGEVVVLGDGPAVAALVEALGEVCGVVARRVGRGQADAQAIAGAAGVCPVVLVNYWRPTSAVCRALVEHSARVVPVSFVGEVVEVGPLHVDGRGPCVVCAELRRRERDPLWASVAKELVLSPGGAGGVGWEKGWLGRASLVAALLLRPLLVAGVNPPAGGAVGWVPGAVVRAGLGSWEVSASTLPSHPLCPDCFERRSRAAAAGKRVAGRRPDGAGV</sequence>
<organism evidence="1 2">
    <name type="scientific">Corynebacterium aquilae DSM 44791</name>
    <dbReference type="NCBI Taxonomy" id="1431546"/>
    <lineage>
        <taxon>Bacteria</taxon>
        <taxon>Bacillati</taxon>
        <taxon>Actinomycetota</taxon>
        <taxon>Actinomycetes</taxon>
        <taxon>Mycobacteriales</taxon>
        <taxon>Corynebacteriaceae</taxon>
        <taxon>Corynebacterium</taxon>
    </lineage>
</organism>
<evidence type="ECO:0000313" key="1">
    <source>
        <dbReference type="EMBL" id="APT84216.1"/>
    </source>
</evidence>
<dbReference type="KEGG" id="caqu:CAQU_03045"/>
<proteinExistence type="predicted"/>
<dbReference type="AlphaFoldDB" id="A0A1L7CEE4"/>
<dbReference type="EMBL" id="CP009245">
    <property type="protein sequence ID" value="APT84216.1"/>
    <property type="molecule type" value="Genomic_DNA"/>
</dbReference>
<gene>
    <name evidence="1" type="ORF">CAQU_03045</name>
</gene>
<keyword evidence="2" id="KW-1185">Reference proteome</keyword>
<dbReference type="STRING" id="1431546.CAQU_03045"/>
<evidence type="ECO:0000313" key="2">
    <source>
        <dbReference type="Proteomes" id="UP000185478"/>
    </source>
</evidence>
<name>A0A1L7CEE4_9CORY</name>
<dbReference type="Proteomes" id="UP000185478">
    <property type="component" value="Chromosome"/>
</dbReference>
<reference evidence="1 2" key="1">
    <citation type="submission" date="2014-08" db="EMBL/GenBank/DDBJ databases">
        <title>Complete genome sequence of Corynebacterium aquilae S-613T(T) (=DSM 44791(T)), isolated from the choana of a healthy golden eagle.</title>
        <authorList>
            <person name="Ruckert C."/>
            <person name="Albersmeier A."/>
            <person name="Winkler A."/>
            <person name="Kalinowski J."/>
        </authorList>
    </citation>
    <scope>NUCLEOTIDE SEQUENCE [LARGE SCALE GENOMIC DNA]</scope>
    <source>
        <strain evidence="1 2">S-613</strain>
    </source>
</reference>